<evidence type="ECO:0000313" key="12">
    <source>
        <dbReference type="Proteomes" id="UP001603857"/>
    </source>
</evidence>
<evidence type="ECO:0000256" key="8">
    <source>
        <dbReference type="ARBA" id="ARBA00023170"/>
    </source>
</evidence>
<evidence type="ECO:0000313" key="11">
    <source>
        <dbReference type="EMBL" id="KAL2334873.1"/>
    </source>
</evidence>
<keyword evidence="2" id="KW-0433">Leucine-rich repeat</keyword>
<keyword evidence="9" id="KW-0325">Glycoprotein</keyword>
<accession>A0ABD1MGD8</accession>
<dbReference type="PANTHER" id="PTHR27000:SF679">
    <property type="entry name" value="OS01G0170300 PROTEIN"/>
    <property type="match status" value="1"/>
</dbReference>
<dbReference type="Pfam" id="PF13855">
    <property type="entry name" value="LRR_8"/>
    <property type="match status" value="1"/>
</dbReference>
<reference evidence="11 12" key="1">
    <citation type="submission" date="2024-08" db="EMBL/GenBank/DDBJ databases">
        <title>Insights into the chromosomal genome structure of Flemingia macrophylla.</title>
        <authorList>
            <person name="Ding Y."/>
            <person name="Zhao Y."/>
            <person name="Bi W."/>
            <person name="Wu M."/>
            <person name="Zhao G."/>
            <person name="Gong Y."/>
            <person name="Li W."/>
            <person name="Zhang P."/>
        </authorList>
    </citation>
    <scope>NUCLEOTIDE SEQUENCE [LARGE SCALE GENOMIC DNA]</scope>
    <source>
        <strain evidence="11">DYQJB</strain>
        <tissue evidence="11">Leaf</tissue>
    </source>
</reference>
<evidence type="ECO:0000256" key="9">
    <source>
        <dbReference type="ARBA" id="ARBA00023180"/>
    </source>
</evidence>
<dbReference type="InterPro" id="IPR032675">
    <property type="entry name" value="LRR_dom_sf"/>
</dbReference>
<keyword evidence="7" id="KW-0472">Membrane</keyword>
<feature type="compositionally biased region" description="Basic residues" evidence="10">
    <location>
        <begin position="25"/>
        <end position="37"/>
    </location>
</feature>
<feature type="region of interest" description="Disordered" evidence="10">
    <location>
        <begin position="1"/>
        <end position="52"/>
    </location>
</feature>
<name>A0ABD1MGD8_9FABA</name>
<dbReference type="PANTHER" id="PTHR27000">
    <property type="entry name" value="LEUCINE-RICH REPEAT RECEPTOR-LIKE PROTEIN KINASE FAMILY PROTEIN-RELATED"/>
    <property type="match status" value="1"/>
</dbReference>
<keyword evidence="8" id="KW-0675">Receptor</keyword>
<keyword evidence="6" id="KW-1133">Transmembrane helix</keyword>
<dbReference type="Proteomes" id="UP001603857">
    <property type="component" value="Unassembled WGS sequence"/>
</dbReference>
<organism evidence="11 12">
    <name type="scientific">Flemingia macrophylla</name>
    <dbReference type="NCBI Taxonomy" id="520843"/>
    <lineage>
        <taxon>Eukaryota</taxon>
        <taxon>Viridiplantae</taxon>
        <taxon>Streptophyta</taxon>
        <taxon>Embryophyta</taxon>
        <taxon>Tracheophyta</taxon>
        <taxon>Spermatophyta</taxon>
        <taxon>Magnoliopsida</taxon>
        <taxon>eudicotyledons</taxon>
        <taxon>Gunneridae</taxon>
        <taxon>Pentapetalae</taxon>
        <taxon>rosids</taxon>
        <taxon>fabids</taxon>
        <taxon>Fabales</taxon>
        <taxon>Fabaceae</taxon>
        <taxon>Papilionoideae</taxon>
        <taxon>50 kb inversion clade</taxon>
        <taxon>NPAAA clade</taxon>
        <taxon>indigoferoid/millettioid clade</taxon>
        <taxon>Phaseoleae</taxon>
        <taxon>Flemingia</taxon>
    </lineage>
</organism>
<dbReference type="GO" id="GO:0016020">
    <property type="term" value="C:membrane"/>
    <property type="evidence" value="ECO:0007669"/>
    <property type="project" value="UniProtKB-SubCell"/>
</dbReference>
<evidence type="ECO:0000256" key="5">
    <source>
        <dbReference type="ARBA" id="ARBA00022737"/>
    </source>
</evidence>
<comment type="caution">
    <text evidence="11">The sequence shown here is derived from an EMBL/GenBank/DDBJ whole genome shotgun (WGS) entry which is preliminary data.</text>
</comment>
<dbReference type="Gene3D" id="3.80.10.10">
    <property type="entry name" value="Ribonuclease Inhibitor"/>
    <property type="match status" value="2"/>
</dbReference>
<keyword evidence="3" id="KW-0812">Transmembrane</keyword>
<keyword evidence="5" id="KW-0677">Repeat</keyword>
<keyword evidence="4" id="KW-0732">Signal</keyword>
<evidence type="ECO:0000256" key="4">
    <source>
        <dbReference type="ARBA" id="ARBA00022729"/>
    </source>
</evidence>
<evidence type="ECO:0000256" key="2">
    <source>
        <dbReference type="ARBA" id="ARBA00022614"/>
    </source>
</evidence>
<gene>
    <name evidence="11" type="ORF">Fmac_016086</name>
</gene>
<dbReference type="InterPro" id="IPR001611">
    <property type="entry name" value="Leu-rich_rpt"/>
</dbReference>
<sequence>MPKHNREETWRRPKQKPSACEKPTRRASKGLTNKRRRELTARATPTPRDSELIRGQIPNVFPQSNRFEELYLSYNNLDGELPSTLSNLQDLIVLDLSNNEFSGQIPPSLFDMTQLYDLDCAYNKFQGPLPNHITGFQKLTRLSLGHNFLNGTIPSWCFSLSSLQVLCLTSFLQTTEAHKTLRRLITEPLSKDGLKKSFILAILKPWKQWINGTEGMSWPLMRKDLQLSATQRNAEKLLLTERVEQILHGLKLMTCLRQPNFHISPNLLGIKISGDFEEVFNYLGYRDGSKDLILDHNKLQGNIPESIYSLVNLTDIDLSSNKLSGSIHFPLVAKIQNSERLHLSQNDQLSLNFKFDVNHNSSHLWSLKLSSMGLTEFPRLSGKVPVLELFDLSNNKLNGGVPNWFHEMSLLQELDLSQNLLTQKWHLQTALTRAMHVVLIPSPQSQLWLQPIREGDNKQMLLIEVFMEFEDDNYKKLKVGCDYYSMLD</sequence>
<protein>
    <submittedName>
        <fullName evidence="11">Uncharacterized protein</fullName>
    </submittedName>
</protein>
<evidence type="ECO:0000256" key="6">
    <source>
        <dbReference type="ARBA" id="ARBA00022989"/>
    </source>
</evidence>
<feature type="compositionally biased region" description="Basic and acidic residues" evidence="10">
    <location>
        <begin position="1"/>
        <end position="11"/>
    </location>
</feature>
<evidence type="ECO:0000256" key="3">
    <source>
        <dbReference type="ARBA" id="ARBA00022692"/>
    </source>
</evidence>
<keyword evidence="12" id="KW-1185">Reference proteome</keyword>
<dbReference type="SUPFAM" id="SSF52058">
    <property type="entry name" value="L domain-like"/>
    <property type="match status" value="1"/>
</dbReference>
<proteinExistence type="predicted"/>
<evidence type="ECO:0000256" key="10">
    <source>
        <dbReference type="SAM" id="MobiDB-lite"/>
    </source>
</evidence>
<dbReference type="Pfam" id="PF00560">
    <property type="entry name" value="LRR_1"/>
    <property type="match status" value="3"/>
</dbReference>
<evidence type="ECO:0000256" key="1">
    <source>
        <dbReference type="ARBA" id="ARBA00004479"/>
    </source>
</evidence>
<evidence type="ECO:0000256" key="7">
    <source>
        <dbReference type="ARBA" id="ARBA00023136"/>
    </source>
</evidence>
<comment type="subcellular location">
    <subcellularLocation>
        <location evidence="1">Membrane</location>
        <topology evidence="1">Single-pass type I membrane protein</topology>
    </subcellularLocation>
</comment>
<dbReference type="EMBL" id="JBGMDY010000005">
    <property type="protein sequence ID" value="KAL2334873.1"/>
    <property type="molecule type" value="Genomic_DNA"/>
</dbReference>
<dbReference type="AlphaFoldDB" id="A0ABD1MGD8"/>
<dbReference type="FunFam" id="3.80.10.10:FF:000383">
    <property type="entry name" value="Leucine-rich repeat receptor protein kinase EMS1"/>
    <property type="match status" value="1"/>
</dbReference>